<evidence type="ECO:0000313" key="1">
    <source>
        <dbReference type="EMBL" id="KAJ0113794.1"/>
    </source>
</evidence>
<sequence length="84" mass="9754">MKDDICKAIEDFMENDYYPTKENETSIALIPKIECPEFMSQYRSISCSNFIYKVIAKVLTNRLKLLMNTLISHNQSAFVNGRLI</sequence>
<dbReference type="Proteomes" id="UP001164250">
    <property type="component" value="Chromosome 1"/>
</dbReference>
<evidence type="ECO:0000313" key="2">
    <source>
        <dbReference type="Proteomes" id="UP001164250"/>
    </source>
</evidence>
<protein>
    <submittedName>
        <fullName evidence="1">Uncharacterized protein</fullName>
    </submittedName>
</protein>
<accession>A0ACC1CDP5</accession>
<dbReference type="EMBL" id="CM047897">
    <property type="protein sequence ID" value="KAJ0113794.1"/>
    <property type="molecule type" value="Genomic_DNA"/>
</dbReference>
<name>A0ACC1CDP5_9ROSI</name>
<gene>
    <name evidence="1" type="ORF">Patl1_00568</name>
</gene>
<proteinExistence type="predicted"/>
<keyword evidence="2" id="KW-1185">Reference proteome</keyword>
<reference evidence="2" key="1">
    <citation type="journal article" date="2023" name="G3 (Bethesda)">
        <title>Genome assembly and association tests identify interacting loci associated with vigor, precocity, and sex in interspecific pistachio rootstocks.</title>
        <authorList>
            <person name="Palmer W."/>
            <person name="Jacygrad E."/>
            <person name="Sagayaradj S."/>
            <person name="Cavanaugh K."/>
            <person name="Han R."/>
            <person name="Bertier L."/>
            <person name="Beede B."/>
            <person name="Kafkas S."/>
            <person name="Golino D."/>
            <person name="Preece J."/>
            <person name="Michelmore R."/>
        </authorList>
    </citation>
    <scope>NUCLEOTIDE SEQUENCE [LARGE SCALE GENOMIC DNA]</scope>
</reference>
<organism evidence="1 2">
    <name type="scientific">Pistacia atlantica</name>
    <dbReference type="NCBI Taxonomy" id="434234"/>
    <lineage>
        <taxon>Eukaryota</taxon>
        <taxon>Viridiplantae</taxon>
        <taxon>Streptophyta</taxon>
        <taxon>Embryophyta</taxon>
        <taxon>Tracheophyta</taxon>
        <taxon>Spermatophyta</taxon>
        <taxon>Magnoliopsida</taxon>
        <taxon>eudicotyledons</taxon>
        <taxon>Gunneridae</taxon>
        <taxon>Pentapetalae</taxon>
        <taxon>rosids</taxon>
        <taxon>malvids</taxon>
        <taxon>Sapindales</taxon>
        <taxon>Anacardiaceae</taxon>
        <taxon>Pistacia</taxon>
    </lineage>
</organism>
<comment type="caution">
    <text evidence="1">The sequence shown here is derived from an EMBL/GenBank/DDBJ whole genome shotgun (WGS) entry which is preliminary data.</text>
</comment>